<keyword evidence="2" id="KW-1185">Reference proteome</keyword>
<dbReference type="Gene3D" id="3.10.450.50">
    <property type="match status" value="1"/>
</dbReference>
<dbReference type="Pfam" id="PF02810">
    <property type="entry name" value="SEC-C"/>
    <property type="match status" value="1"/>
</dbReference>
<comment type="caution">
    <text evidence="1">The sequence shown here is derived from an EMBL/GenBank/DDBJ whole genome shotgun (WGS) entry which is preliminary data.</text>
</comment>
<proteinExistence type="predicted"/>
<accession>A0ABR9HZ53</accession>
<dbReference type="SUPFAM" id="SSF103642">
    <property type="entry name" value="Sec-C motif"/>
    <property type="match status" value="1"/>
</dbReference>
<dbReference type="EMBL" id="JADBEG010000001">
    <property type="protein sequence ID" value="MBE1496215.1"/>
    <property type="molecule type" value="Genomic_DNA"/>
</dbReference>
<reference evidence="1 2" key="1">
    <citation type="submission" date="2020-10" db="EMBL/GenBank/DDBJ databases">
        <title>Sequencing the genomes of 1000 actinobacteria strains.</title>
        <authorList>
            <person name="Klenk H.-P."/>
        </authorList>
    </citation>
    <scope>NUCLEOTIDE SEQUENCE [LARGE SCALE GENOMIC DNA]</scope>
    <source>
        <strain evidence="1 2">DSM 44653</strain>
    </source>
</reference>
<evidence type="ECO:0000313" key="2">
    <source>
        <dbReference type="Proteomes" id="UP000631670"/>
    </source>
</evidence>
<protein>
    <recommendedName>
        <fullName evidence="3">SEC-C motif-containing protein</fullName>
    </recommendedName>
</protein>
<gene>
    <name evidence="1" type="ORF">H4696_003315</name>
</gene>
<sequence>MSTTYGIMVERRVRYVAATLGVPEFVYVPPLVRKSGAVREVGDGILYCGAGGAVLQVKARARREGRRDSSGDAVRWIVKHVERAVRQGRGSKRTIISYQGNGDPLSIVPFRSMVLGDDVRAGFEVVLDSDCSDWPIIVVVDHPKSVGVELPQYEDAFCVTLSDWLELNRRIRSVHGLLRYVNAVLEAGSEAHFPLGHESERFSEVASLELSRTRTYRGSHLAVPVVSSAATSNPRAVANYRQLIDNTWGPNEELPGLPIGDYRAILDFFDDAPASVQEYVGLWLSEQDATLRRVRHRVSGTTLLGYRPLVYMCDFFENQPDRQDWFTQLWGLTAVRAIEWREQMKARHDVVGVGVRYIEESEKEYTYILMRPEIEVPGDVRKMTEWTFGFANFRTFRTDKLKVGRNEQCPCSSGKKFKKCHGLPSVASEES</sequence>
<dbReference type="Proteomes" id="UP000631670">
    <property type="component" value="Unassembled WGS sequence"/>
</dbReference>
<evidence type="ECO:0000313" key="1">
    <source>
        <dbReference type="EMBL" id="MBE1496215.1"/>
    </source>
</evidence>
<name>A0ABR9HZ53_9PSEU</name>
<dbReference type="RefSeq" id="WP_158104263.1">
    <property type="nucleotide sequence ID" value="NZ_JADBEG010000001.1"/>
</dbReference>
<dbReference type="InterPro" id="IPR004027">
    <property type="entry name" value="SEC_C_motif"/>
</dbReference>
<evidence type="ECO:0008006" key="3">
    <source>
        <dbReference type="Google" id="ProtNLM"/>
    </source>
</evidence>
<organism evidence="1 2">
    <name type="scientific">Amycolatopsis lexingtonensis</name>
    <dbReference type="NCBI Taxonomy" id="218822"/>
    <lineage>
        <taxon>Bacteria</taxon>
        <taxon>Bacillati</taxon>
        <taxon>Actinomycetota</taxon>
        <taxon>Actinomycetes</taxon>
        <taxon>Pseudonocardiales</taxon>
        <taxon>Pseudonocardiaceae</taxon>
        <taxon>Amycolatopsis</taxon>
    </lineage>
</organism>